<evidence type="ECO:0000256" key="8">
    <source>
        <dbReference type="SAM" id="Phobius"/>
    </source>
</evidence>
<comment type="subcellular location">
    <subcellularLocation>
        <location evidence="1">Membrane</location>
        <topology evidence="1">Multi-pass membrane protein</topology>
    </subcellularLocation>
</comment>
<proteinExistence type="inferred from homology"/>
<comment type="similarity">
    <text evidence="2">Belongs to the amino acid-polyamine-organocation (APC) superfamily. Spore germination protein (SGP) (TC 2.A.3.9) family.</text>
</comment>
<keyword evidence="10" id="KW-1185">Reference proteome</keyword>
<evidence type="ECO:0000256" key="2">
    <source>
        <dbReference type="ARBA" id="ARBA00007998"/>
    </source>
</evidence>
<dbReference type="PANTHER" id="PTHR34975:SF2">
    <property type="entry name" value="SPORE GERMINATION PROTEIN A2"/>
    <property type="match status" value="1"/>
</dbReference>
<gene>
    <name evidence="9" type="ORF">MM817_00040</name>
</gene>
<dbReference type="InterPro" id="IPR004761">
    <property type="entry name" value="Spore_GerAB"/>
</dbReference>
<evidence type="ECO:0000256" key="3">
    <source>
        <dbReference type="ARBA" id="ARBA00022448"/>
    </source>
</evidence>
<keyword evidence="4" id="KW-0309">Germination</keyword>
<feature type="transmembrane region" description="Helical" evidence="8">
    <location>
        <begin position="12"/>
        <end position="36"/>
    </location>
</feature>
<keyword evidence="5 8" id="KW-0812">Transmembrane</keyword>
<accession>A0A9X1V5E4</accession>
<name>A0A9X1V5E4_9BACL</name>
<keyword evidence="3" id="KW-0813">Transport</keyword>
<feature type="transmembrane region" description="Helical" evidence="8">
    <location>
        <begin position="340"/>
        <end position="358"/>
    </location>
</feature>
<evidence type="ECO:0000313" key="9">
    <source>
        <dbReference type="EMBL" id="MCI0181806.1"/>
    </source>
</evidence>
<evidence type="ECO:0000256" key="7">
    <source>
        <dbReference type="ARBA" id="ARBA00023136"/>
    </source>
</evidence>
<feature type="transmembrane region" description="Helical" evidence="8">
    <location>
        <begin position="302"/>
        <end position="320"/>
    </location>
</feature>
<feature type="transmembrane region" description="Helical" evidence="8">
    <location>
        <begin position="143"/>
        <end position="161"/>
    </location>
</feature>
<protein>
    <submittedName>
        <fullName evidence="9">Uncharacterized protein</fullName>
    </submittedName>
</protein>
<dbReference type="Pfam" id="PF03845">
    <property type="entry name" value="Spore_permease"/>
    <property type="match status" value="1"/>
</dbReference>
<sequence>MIKDGHISPNQLIAIFFILVMAKEMDPAILVLIHWGHSAADLLLMISQLGIIALMTILLPLFKDPSKNLIDHIAETFGPILGTIFGMMLFIPLLMDVSMSVTFDSEQIRSVFLPTTPVAVTLFVCILAMIIPVYYGVEVLGRANLIVFGMLFGILIVWDMLTLKSCSIHNLPPILGPGIPTLLQSGVLHVGFLGEFIDYLMLRPYVRSYTSYRRSFYIVAFATLIIGMIRLAIVQMKFPYPTDDYLFFPFMEAVKLIYFGRYIQHVEAVYAVIWLVVALARLGLMMYLLALMAASIARAHNYRRFAPSIAALIFYGALIPPTLSDAIDFKDVVLSQKMQPVYGGVVVLLALVKYFQLFKQWRAKKKTKVPSTSHAKPDY</sequence>
<organism evidence="9 10">
    <name type="scientific">Sulfoacidibacillus ferrooxidans</name>
    <dbReference type="NCBI Taxonomy" id="2005001"/>
    <lineage>
        <taxon>Bacteria</taxon>
        <taxon>Bacillati</taxon>
        <taxon>Bacillota</taxon>
        <taxon>Bacilli</taxon>
        <taxon>Bacillales</taxon>
        <taxon>Alicyclobacillaceae</taxon>
        <taxon>Sulfoacidibacillus</taxon>
    </lineage>
</organism>
<keyword evidence="6 8" id="KW-1133">Transmembrane helix</keyword>
<feature type="transmembrane region" description="Helical" evidence="8">
    <location>
        <begin position="214"/>
        <end position="233"/>
    </location>
</feature>
<evidence type="ECO:0000256" key="5">
    <source>
        <dbReference type="ARBA" id="ARBA00022692"/>
    </source>
</evidence>
<dbReference type="RefSeq" id="WP_241711440.1">
    <property type="nucleotide sequence ID" value="NZ_JALBUF010000001.1"/>
</dbReference>
<dbReference type="EMBL" id="JALBUF010000001">
    <property type="protein sequence ID" value="MCI0181806.1"/>
    <property type="molecule type" value="Genomic_DNA"/>
</dbReference>
<feature type="transmembrane region" description="Helical" evidence="8">
    <location>
        <begin position="181"/>
        <end position="202"/>
    </location>
</feature>
<evidence type="ECO:0000313" key="10">
    <source>
        <dbReference type="Proteomes" id="UP001139263"/>
    </source>
</evidence>
<feature type="transmembrane region" description="Helical" evidence="8">
    <location>
        <begin position="74"/>
        <end position="95"/>
    </location>
</feature>
<feature type="transmembrane region" description="Helical" evidence="8">
    <location>
        <begin position="115"/>
        <end position="136"/>
    </location>
</feature>
<evidence type="ECO:0000256" key="6">
    <source>
        <dbReference type="ARBA" id="ARBA00022989"/>
    </source>
</evidence>
<evidence type="ECO:0000256" key="4">
    <source>
        <dbReference type="ARBA" id="ARBA00022544"/>
    </source>
</evidence>
<comment type="caution">
    <text evidence="9">The sequence shown here is derived from an EMBL/GenBank/DDBJ whole genome shotgun (WGS) entry which is preliminary data.</text>
</comment>
<dbReference type="Proteomes" id="UP001139263">
    <property type="component" value="Unassembled WGS sequence"/>
</dbReference>
<reference evidence="9" key="1">
    <citation type="submission" date="2022-03" db="EMBL/GenBank/DDBJ databases">
        <title>Draft Genome Sequence of Firmicute Strain S0AB, a Heterotrophic Iron/Sulfur-Oxidizing Extreme Acidophile.</title>
        <authorList>
            <person name="Vergara E."/>
            <person name="Pakostova E."/>
            <person name="Johnson D.B."/>
            <person name="Holmes D.S."/>
        </authorList>
    </citation>
    <scope>NUCLEOTIDE SEQUENCE</scope>
    <source>
        <strain evidence="9">S0AB</strain>
    </source>
</reference>
<dbReference type="GO" id="GO:0016020">
    <property type="term" value="C:membrane"/>
    <property type="evidence" value="ECO:0007669"/>
    <property type="project" value="UniProtKB-SubCell"/>
</dbReference>
<keyword evidence="7 8" id="KW-0472">Membrane</keyword>
<feature type="transmembrane region" description="Helical" evidence="8">
    <location>
        <begin position="268"/>
        <end position="290"/>
    </location>
</feature>
<dbReference type="AlphaFoldDB" id="A0A9X1V5E4"/>
<dbReference type="PANTHER" id="PTHR34975">
    <property type="entry name" value="SPORE GERMINATION PROTEIN A2"/>
    <property type="match status" value="1"/>
</dbReference>
<feature type="transmembrane region" description="Helical" evidence="8">
    <location>
        <begin position="42"/>
        <end position="62"/>
    </location>
</feature>
<evidence type="ECO:0000256" key="1">
    <source>
        <dbReference type="ARBA" id="ARBA00004141"/>
    </source>
</evidence>
<dbReference type="GO" id="GO:0009847">
    <property type="term" value="P:spore germination"/>
    <property type="evidence" value="ECO:0007669"/>
    <property type="project" value="InterPro"/>
</dbReference>